<keyword evidence="3" id="KW-1185">Reference proteome</keyword>
<name>A0A918GIT0_9PSEU</name>
<dbReference type="EMBL" id="BMRB01000003">
    <property type="protein sequence ID" value="GGS41209.1"/>
    <property type="molecule type" value="Genomic_DNA"/>
</dbReference>
<reference evidence="2" key="1">
    <citation type="journal article" date="2014" name="Int. J. Syst. Evol. Microbiol.">
        <title>Complete genome sequence of Corynebacterium casei LMG S-19264T (=DSM 44701T), isolated from a smear-ripened cheese.</title>
        <authorList>
            <consortium name="US DOE Joint Genome Institute (JGI-PGF)"/>
            <person name="Walter F."/>
            <person name="Albersmeier A."/>
            <person name="Kalinowski J."/>
            <person name="Ruckert C."/>
        </authorList>
    </citation>
    <scope>NUCLEOTIDE SEQUENCE</scope>
    <source>
        <strain evidence="2">JCM 3276</strain>
    </source>
</reference>
<evidence type="ECO:0000313" key="3">
    <source>
        <dbReference type="Proteomes" id="UP000660680"/>
    </source>
</evidence>
<sequence>MLLSCTIAPDRRARMCGKHGPDQRGGAEHVHVEQRPQFGVGGLLDRPDVRAARVVDQHVDPPVLGDDLGDGSGDGDVEPLRDHL</sequence>
<evidence type="ECO:0000256" key="1">
    <source>
        <dbReference type="SAM" id="MobiDB-lite"/>
    </source>
</evidence>
<feature type="compositionally biased region" description="Acidic residues" evidence="1">
    <location>
        <begin position="67"/>
        <end position="77"/>
    </location>
</feature>
<protein>
    <submittedName>
        <fullName evidence="2">Uncharacterized protein</fullName>
    </submittedName>
</protein>
<evidence type="ECO:0000313" key="2">
    <source>
        <dbReference type="EMBL" id="GGS41209.1"/>
    </source>
</evidence>
<dbReference type="AlphaFoldDB" id="A0A918GIT0"/>
<reference evidence="2" key="2">
    <citation type="submission" date="2020-09" db="EMBL/GenBank/DDBJ databases">
        <authorList>
            <person name="Sun Q."/>
            <person name="Ohkuma M."/>
        </authorList>
    </citation>
    <scope>NUCLEOTIDE SEQUENCE</scope>
    <source>
        <strain evidence="2">JCM 3276</strain>
    </source>
</reference>
<gene>
    <name evidence="2" type="ORF">GCM10010171_39800</name>
</gene>
<dbReference type="Proteomes" id="UP000660680">
    <property type="component" value="Unassembled WGS sequence"/>
</dbReference>
<comment type="caution">
    <text evidence="2">The sequence shown here is derived from an EMBL/GenBank/DDBJ whole genome shotgun (WGS) entry which is preliminary data.</text>
</comment>
<feature type="region of interest" description="Disordered" evidence="1">
    <location>
        <begin position="55"/>
        <end position="84"/>
    </location>
</feature>
<proteinExistence type="predicted"/>
<organism evidence="2 3">
    <name type="scientific">Actinokineospora fastidiosa</name>
    <dbReference type="NCBI Taxonomy" id="1816"/>
    <lineage>
        <taxon>Bacteria</taxon>
        <taxon>Bacillati</taxon>
        <taxon>Actinomycetota</taxon>
        <taxon>Actinomycetes</taxon>
        <taxon>Pseudonocardiales</taxon>
        <taxon>Pseudonocardiaceae</taxon>
        <taxon>Actinokineospora</taxon>
    </lineage>
</organism>
<accession>A0A918GIT0</accession>